<comment type="caution">
    <text evidence="2">The sequence shown here is derived from an EMBL/GenBank/DDBJ whole genome shotgun (WGS) entry which is preliminary data.</text>
</comment>
<protein>
    <submittedName>
        <fullName evidence="2">Uncharacterized protein</fullName>
    </submittedName>
</protein>
<feature type="compositionally biased region" description="Basic residues" evidence="1">
    <location>
        <begin position="86"/>
        <end position="100"/>
    </location>
</feature>
<evidence type="ECO:0000256" key="1">
    <source>
        <dbReference type="SAM" id="MobiDB-lite"/>
    </source>
</evidence>
<gene>
    <name evidence="2" type="ORF">TKK_001657</name>
</gene>
<name>A0ABD2XMH0_9HYME</name>
<dbReference type="EMBL" id="JBJJXI010000019">
    <property type="protein sequence ID" value="KAL3406314.1"/>
    <property type="molecule type" value="Genomic_DNA"/>
</dbReference>
<organism evidence="2 3">
    <name type="scientific">Trichogramma kaykai</name>
    <dbReference type="NCBI Taxonomy" id="54128"/>
    <lineage>
        <taxon>Eukaryota</taxon>
        <taxon>Metazoa</taxon>
        <taxon>Ecdysozoa</taxon>
        <taxon>Arthropoda</taxon>
        <taxon>Hexapoda</taxon>
        <taxon>Insecta</taxon>
        <taxon>Pterygota</taxon>
        <taxon>Neoptera</taxon>
        <taxon>Endopterygota</taxon>
        <taxon>Hymenoptera</taxon>
        <taxon>Apocrita</taxon>
        <taxon>Proctotrupomorpha</taxon>
        <taxon>Chalcidoidea</taxon>
        <taxon>Trichogrammatidae</taxon>
        <taxon>Trichogramma</taxon>
    </lineage>
</organism>
<sequence>MERTRDDGDDVWSVFYARVSSIRTRRAAKGTFKRAYIPTRDSSRFLYRAERRRRICCCSIYASSSSSSSTRNTPVPPTRATNTSSGHRRGHASHTRQRRAPHAKMVFSLCCRLHRAVHYYGARLFSLKIFHAQRSSRSMKRLAPARSTNARSFVPRKSYERKGYINYELAPLPLAYAMESLFCMKTSYFPNNDYYSYYQRYGDVIIYICKSRCNSTCILEYGHNGRWKKSNSVRRNKLRRYIYRGSSSSSSISTGKKAHGKPLHRAVLRSASLYADCKERNSQSRTWSRNSEMCALRKSILVNKFSYLQCRKIENKIAIDTMKIGIYHLELIIETLRDVGKKGGNAKESQ</sequence>
<feature type="region of interest" description="Disordered" evidence="1">
    <location>
        <begin position="64"/>
        <end position="100"/>
    </location>
</feature>
<reference evidence="2 3" key="1">
    <citation type="journal article" date="2024" name="bioRxiv">
        <title>A reference genome for Trichogramma kaykai: A tiny desert-dwelling parasitoid wasp with competing sex-ratio distorters.</title>
        <authorList>
            <person name="Culotta J."/>
            <person name="Lindsey A.R."/>
        </authorList>
    </citation>
    <scope>NUCLEOTIDE SEQUENCE [LARGE SCALE GENOMIC DNA]</scope>
    <source>
        <strain evidence="2 3">KSX58</strain>
    </source>
</reference>
<dbReference type="Proteomes" id="UP001627154">
    <property type="component" value="Unassembled WGS sequence"/>
</dbReference>
<keyword evidence="3" id="KW-1185">Reference proteome</keyword>
<proteinExistence type="predicted"/>
<dbReference type="AlphaFoldDB" id="A0ABD2XMH0"/>
<accession>A0ABD2XMH0</accession>
<evidence type="ECO:0000313" key="2">
    <source>
        <dbReference type="EMBL" id="KAL3406314.1"/>
    </source>
</evidence>
<evidence type="ECO:0000313" key="3">
    <source>
        <dbReference type="Proteomes" id="UP001627154"/>
    </source>
</evidence>